<proteinExistence type="predicted"/>
<evidence type="ECO:0000313" key="3">
    <source>
        <dbReference type="RefSeq" id="XP_017881853.2"/>
    </source>
</evidence>
<feature type="compositionally biased region" description="Basic and acidic residues" evidence="1">
    <location>
        <begin position="371"/>
        <end position="380"/>
    </location>
</feature>
<feature type="region of interest" description="Disordered" evidence="1">
    <location>
        <begin position="277"/>
        <end position="380"/>
    </location>
</feature>
<accession>A0AAJ7N7Q3</accession>
<protein>
    <submittedName>
        <fullName evidence="3">Uncharacterized protein LOC108625980</fullName>
    </submittedName>
</protein>
<dbReference type="RefSeq" id="XP_017881853.2">
    <property type="nucleotide sequence ID" value="XM_018026364.2"/>
</dbReference>
<feature type="compositionally biased region" description="Polar residues" evidence="1">
    <location>
        <begin position="144"/>
        <end position="161"/>
    </location>
</feature>
<reference evidence="3" key="1">
    <citation type="submission" date="2025-08" db="UniProtKB">
        <authorList>
            <consortium name="RefSeq"/>
        </authorList>
    </citation>
    <scope>IDENTIFICATION</scope>
    <source>
        <tissue evidence="3">Whole body</tissue>
    </source>
</reference>
<feature type="compositionally biased region" description="Polar residues" evidence="1">
    <location>
        <begin position="277"/>
        <end position="288"/>
    </location>
</feature>
<feature type="non-terminal residue" evidence="3">
    <location>
        <position position="1"/>
    </location>
</feature>
<sequence length="407" mass="44172">CGASTEFSICAASTGTSSRVANLRETVKDPAAVRSITGTGVDMSAHQQAAIRRLEALFRDVKLEQQQNNPEIVKLEIDSSCCDIHGKHAKENCWNRRGSVGNAYQTRRDSFGRRDGYPGTSPSRRGSLGLPMSPPKKELHPSCFPNTLRKNPLVSSMSSINHTKKDIHASTLSNSSLRRDPVGRSMGCLKKDTMSNYNSPLRRDYVAKSMTSLQRPPSRRDTSNLSSLFASSPLSQSPLKSSLSSSNSDLKARSTSNLKSCLAGSSGNLRSNLNVTLSTDHSMGSNGNLKKDGKFATPVSGRRGSYDRRRLSTDSLDNTKRNSWDPGRRGSSGSSGGWDDPIWEEGTFDAGISQGDEVAIPRGGEVGRFSTRGEGEVTRRERVGHALVRCTQLSTVVSDPRSAIHPR</sequence>
<dbReference type="Proteomes" id="UP000694925">
    <property type="component" value="Unplaced"/>
</dbReference>
<evidence type="ECO:0000313" key="2">
    <source>
        <dbReference type="Proteomes" id="UP000694925"/>
    </source>
</evidence>
<feature type="compositionally biased region" description="Basic and acidic residues" evidence="1">
    <location>
        <begin position="106"/>
        <end position="116"/>
    </location>
</feature>
<dbReference type="AlphaFoldDB" id="A0AAJ7N7Q3"/>
<evidence type="ECO:0000256" key="1">
    <source>
        <dbReference type="SAM" id="MobiDB-lite"/>
    </source>
</evidence>
<feature type="compositionally biased region" description="Basic and acidic residues" evidence="1">
    <location>
        <begin position="304"/>
        <end position="328"/>
    </location>
</feature>
<feature type="compositionally biased region" description="Low complexity" evidence="1">
    <location>
        <begin position="329"/>
        <end position="340"/>
    </location>
</feature>
<dbReference type="GeneID" id="108625980"/>
<keyword evidence="2" id="KW-1185">Reference proteome</keyword>
<name>A0AAJ7N7Q3_9HYME</name>
<dbReference type="KEGG" id="ccal:108625980"/>
<organism evidence="2 3">
    <name type="scientific">Ceratina calcarata</name>
    <dbReference type="NCBI Taxonomy" id="156304"/>
    <lineage>
        <taxon>Eukaryota</taxon>
        <taxon>Metazoa</taxon>
        <taxon>Ecdysozoa</taxon>
        <taxon>Arthropoda</taxon>
        <taxon>Hexapoda</taxon>
        <taxon>Insecta</taxon>
        <taxon>Pterygota</taxon>
        <taxon>Neoptera</taxon>
        <taxon>Endopterygota</taxon>
        <taxon>Hymenoptera</taxon>
        <taxon>Apocrita</taxon>
        <taxon>Aculeata</taxon>
        <taxon>Apoidea</taxon>
        <taxon>Anthophila</taxon>
        <taxon>Apidae</taxon>
        <taxon>Ceratina</taxon>
        <taxon>Zadontomerus</taxon>
    </lineage>
</organism>
<feature type="region of interest" description="Disordered" evidence="1">
    <location>
        <begin position="105"/>
        <end position="251"/>
    </location>
</feature>
<feature type="compositionally biased region" description="Low complexity" evidence="1">
    <location>
        <begin position="223"/>
        <end position="249"/>
    </location>
</feature>
<gene>
    <name evidence="3" type="primary">LOC108625980</name>
</gene>